<sequence length="79" mass="8472">MRPHMTRAMVARTNVLPLTMVVVGISALVTGISSSMKVNISSLSYVATARAMGEVAAICWRIWARMTWSSTNATGISEA</sequence>
<dbReference type="AlphaFoldDB" id="A0AAD7FVP6"/>
<evidence type="ECO:0000313" key="1">
    <source>
        <dbReference type="EMBL" id="KAJ7639512.1"/>
    </source>
</evidence>
<accession>A0AAD7FVP6</accession>
<comment type="caution">
    <text evidence="1">The sequence shown here is derived from an EMBL/GenBank/DDBJ whole genome shotgun (WGS) entry which is preliminary data.</text>
</comment>
<protein>
    <submittedName>
        <fullName evidence="1">Uncharacterized protein</fullName>
    </submittedName>
</protein>
<evidence type="ECO:0000313" key="2">
    <source>
        <dbReference type="Proteomes" id="UP001221142"/>
    </source>
</evidence>
<proteinExistence type="predicted"/>
<name>A0AAD7FVP6_9AGAR</name>
<dbReference type="EMBL" id="JARKIF010000005">
    <property type="protein sequence ID" value="KAJ7639512.1"/>
    <property type="molecule type" value="Genomic_DNA"/>
</dbReference>
<keyword evidence="2" id="KW-1185">Reference proteome</keyword>
<dbReference type="Proteomes" id="UP001221142">
    <property type="component" value="Unassembled WGS sequence"/>
</dbReference>
<organism evidence="1 2">
    <name type="scientific">Roridomyces roridus</name>
    <dbReference type="NCBI Taxonomy" id="1738132"/>
    <lineage>
        <taxon>Eukaryota</taxon>
        <taxon>Fungi</taxon>
        <taxon>Dikarya</taxon>
        <taxon>Basidiomycota</taxon>
        <taxon>Agaricomycotina</taxon>
        <taxon>Agaricomycetes</taxon>
        <taxon>Agaricomycetidae</taxon>
        <taxon>Agaricales</taxon>
        <taxon>Marasmiineae</taxon>
        <taxon>Mycenaceae</taxon>
        <taxon>Roridomyces</taxon>
    </lineage>
</organism>
<gene>
    <name evidence="1" type="ORF">FB45DRAFT_905875</name>
</gene>
<reference evidence="1" key="1">
    <citation type="submission" date="2023-03" db="EMBL/GenBank/DDBJ databases">
        <title>Massive genome expansion in bonnet fungi (Mycena s.s.) driven by repeated elements and novel gene families across ecological guilds.</title>
        <authorList>
            <consortium name="Lawrence Berkeley National Laboratory"/>
            <person name="Harder C.B."/>
            <person name="Miyauchi S."/>
            <person name="Viragh M."/>
            <person name="Kuo A."/>
            <person name="Thoen E."/>
            <person name="Andreopoulos B."/>
            <person name="Lu D."/>
            <person name="Skrede I."/>
            <person name="Drula E."/>
            <person name="Henrissat B."/>
            <person name="Morin E."/>
            <person name="Kohler A."/>
            <person name="Barry K."/>
            <person name="LaButti K."/>
            <person name="Morin E."/>
            <person name="Salamov A."/>
            <person name="Lipzen A."/>
            <person name="Mereny Z."/>
            <person name="Hegedus B."/>
            <person name="Baldrian P."/>
            <person name="Stursova M."/>
            <person name="Weitz H."/>
            <person name="Taylor A."/>
            <person name="Grigoriev I.V."/>
            <person name="Nagy L.G."/>
            <person name="Martin F."/>
            <person name="Kauserud H."/>
        </authorList>
    </citation>
    <scope>NUCLEOTIDE SEQUENCE</scope>
    <source>
        <strain evidence="1">9284</strain>
    </source>
</reference>